<evidence type="ECO:0000313" key="6">
    <source>
        <dbReference type="Proteomes" id="UP000317496"/>
    </source>
</evidence>
<dbReference type="PANTHER" id="PTHR32089:SF114">
    <property type="entry name" value="METHYL-ACCEPTING CHEMOTAXIS PROTEIN MCPB"/>
    <property type="match status" value="1"/>
</dbReference>
<dbReference type="SMART" id="SM00283">
    <property type="entry name" value="MA"/>
    <property type="match status" value="1"/>
</dbReference>
<dbReference type="PRINTS" id="PR00260">
    <property type="entry name" value="CHEMTRNSDUCR"/>
</dbReference>
<reference evidence="5 6" key="1">
    <citation type="submission" date="2019-07" db="EMBL/GenBank/DDBJ databases">
        <title>Genome sequencing for Ferrovibrio sp. K5.</title>
        <authorList>
            <person name="Park S.-J."/>
        </authorList>
    </citation>
    <scope>NUCLEOTIDE SEQUENCE [LARGE SCALE GENOMIC DNA]</scope>
    <source>
        <strain evidence="5 6">K5</strain>
    </source>
</reference>
<dbReference type="SUPFAM" id="SSF58104">
    <property type="entry name" value="Methyl-accepting chemotaxis protein (MCP) signaling domain"/>
    <property type="match status" value="1"/>
</dbReference>
<evidence type="ECO:0000256" key="2">
    <source>
        <dbReference type="ARBA" id="ARBA00029447"/>
    </source>
</evidence>
<evidence type="ECO:0000313" key="5">
    <source>
        <dbReference type="EMBL" id="QDO97130.1"/>
    </source>
</evidence>
<dbReference type="PROSITE" id="PS50111">
    <property type="entry name" value="CHEMOTAXIS_TRANSDUC_2"/>
    <property type="match status" value="1"/>
</dbReference>
<evidence type="ECO:0000256" key="3">
    <source>
        <dbReference type="PROSITE-ProRule" id="PRU00284"/>
    </source>
</evidence>
<gene>
    <name evidence="5" type="ORF">FNB15_07520</name>
</gene>
<organism evidence="5 6">
    <name type="scientific">Ferrovibrio terrae</name>
    <dbReference type="NCBI Taxonomy" id="2594003"/>
    <lineage>
        <taxon>Bacteria</taxon>
        <taxon>Pseudomonadati</taxon>
        <taxon>Pseudomonadota</taxon>
        <taxon>Alphaproteobacteria</taxon>
        <taxon>Rhodospirillales</taxon>
        <taxon>Rhodospirillaceae</taxon>
        <taxon>Ferrovibrio</taxon>
    </lineage>
</organism>
<dbReference type="RefSeq" id="WP_144068111.1">
    <property type="nucleotide sequence ID" value="NZ_CP041636.1"/>
</dbReference>
<name>A0A516H0M5_9PROT</name>
<dbReference type="PANTHER" id="PTHR32089">
    <property type="entry name" value="METHYL-ACCEPTING CHEMOTAXIS PROTEIN MCPB"/>
    <property type="match status" value="1"/>
</dbReference>
<dbReference type="InterPro" id="IPR004089">
    <property type="entry name" value="MCPsignal_dom"/>
</dbReference>
<protein>
    <submittedName>
        <fullName evidence="5">Methyl-accepting chemotaxis protein</fullName>
    </submittedName>
</protein>
<dbReference type="InterPro" id="IPR004090">
    <property type="entry name" value="Chemotax_Me-accpt_rcpt"/>
</dbReference>
<feature type="domain" description="Methyl-accepting transducer" evidence="4">
    <location>
        <begin position="22"/>
        <end position="258"/>
    </location>
</feature>
<dbReference type="Pfam" id="PF00015">
    <property type="entry name" value="MCPsignal"/>
    <property type="match status" value="1"/>
</dbReference>
<comment type="similarity">
    <text evidence="2">Belongs to the methyl-accepting chemotaxis (MCP) protein family.</text>
</comment>
<dbReference type="OrthoDB" id="2489132at2"/>
<dbReference type="GO" id="GO:0016020">
    <property type="term" value="C:membrane"/>
    <property type="evidence" value="ECO:0007669"/>
    <property type="project" value="InterPro"/>
</dbReference>
<dbReference type="Gene3D" id="1.10.287.950">
    <property type="entry name" value="Methyl-accepting chemotaxis protein"/>
    <property type="match status" value="1"/>
</dbReference>
<proteinExistence type="inferred from homology"/>
<dbReference type="Proteomes" id="UP000317496">
    <property type="component" value="Chromosome"/>
</dbReference>
<dbReference type="GO" id="GO:0006935">
    <property type="term" value="P:chemotaxis"/>
    <property type="evidence" value="ECO:0007669"/>
    <property type="project" value="InterPro"/>
</dbReference>
<sequence>MTAHAELSNADAGELAWRISDEIGRLSVDIADVVGDVQQVSRLIDSQTEQFHVIADATKEIVASNLQIAGMAAETQRMAKQAHHDVDASHGELTKSLTDIGELVEAVKAIGDQLAAFETAMQSVAKVSAEIGQIARHTNILSLNATIEAARAGEAGRGFAVVAHEVKALAKQTSGATDEIARTLAALTTQMKQLGERMSAGMQSTERVRQSATTISTAMQTVGEAVTRVDQNADSIARMTETIGQQAGSFGQTVQDLNAGVDQSNAALKAASTRIDRTLTGAESIMMLTATSGFETADSKFIAAAVEVARQIEQVFADAVVRGEIRVDDLFDKQLQPIQGSDPVQYMTRYIPFLDRVLPQLHDPIMALDERMVFCATTDHNQLIPTHNPKFRQPLSSDPIWNAAHCRNRRQYLDKTAQAVARSTAPFLLQTYRRDMGGGVFVLMKDASAPIRIDGRLWGGLRVCYKA</sequence>
<evidence type="ECO:0000256" key="1">
    <source>
        <dbReference type="ARBA" id="ARBA00023224"/>
    </source>
</evidence>
<keyword evidence="1 3" id="KW-0807">Transducer</keyword>
<keyword evidence="6" id="KW-1185">Reference proteome</keyword>
<accession>A0A516H0M5</accession>
<dbReference type="GO" id="GO:0004888">
    <property type="term" value="F:transmembrane signaling receptor activity"/>
    <property type="evidence" value="ECO:0007669"/>
    <property type="project" value="InterPro"/>
</dbReference>
<evidence type="ECO:0000259" key="4">
    <source>
        <dbReference type="PROSITE" id="PS50111"/>
    </source>
</evidence>
<dbReference type="KEGG" id="fer:FNB15_07520"/>
<dbReference type="AlphaFoldDB" id="A0A516H0M5"/>
<dbReference type="GO" id="GO:0007165">
    <property type="term" value="P:signal transduction"/>
    <property type="evidence" value="ECO:0007669"/>
    <property type="project" value="UniProtKB-KW"/>
</dbReference>
<dbReference type="EMBL" id="CP041636">
    <property type="protein sequence ID" value="QDO97130.1"/>
    <property type="molecule type" value="Genomic_DNA"/>
</dbReference>